<evidence type="ECO:0000256" key="6">
    <source>
        <dbReference type="ARBA" id="ARBA00023136"/>
    </source>
</evidence>
<evidence type="ECO:0000256" key="7">
    <source>
        <dbReference type="ARBA" id="ARBA00034125"/>
    </source>
</evidence>
<evidence type="ECO:0000259" key="9">
    <source>
        <dbReference type="Pfam" id="PF12821"/>
    </source>
</evidence>
<keyword evidence="3" id="KW-0997">Cell inner membrane</keyword>
<dbReference type="GO" id="GO:0015744">
    <property type="term" value="P:succinate transport"/>
    <property type="evidence" value="ECO:0007669"/>
    <property type="project" value="TreeGrafter"/>
</dbReference>
<feature type="transmembrane region" description="Helical" evidence="8">
    <location>
        <begin position="76"/>
        <end position="94"/>
    </location>
</feature>
<feature type="transmembrane region" description="Helical" evidence="8">
    <location>
        <begin position="45"/>
        <end position="64"/>
    </location>
</feature>
<keyword evidence="6 8" id="KW-0472">Membrane</keyword>
<keyword evidence="5 8" id="KW-1133">Transmembrane helix</keyword>
<name>A0A939KI74_9CLOT</name>
<dbReference type="InterPro" id="IPR024528">
    <property type="entry name" value="ThrE_2"/>
</dbReference>
<dbReference type="InterPro" id="IPR050539">
    <property type="entry name" value="ThrE_Dicarb/AminoAcid_Exp"/>
</dbReference>
<reference evidence="10" key="1">
    <citation type="submission" date="2021-03" db="EMBL/GenBank/DDBJ databases">
        <title>Proteiniclasticum marinus sp. nov., isolated from tidal flat sediment.</title>
        <authorList>
            <person name="Namirimu T."/>
            <person name="Yang J.-A."/>
            <person name="Yang S.-H."/>
            <person name="Kim Y.-J."/>
            <person name="Kwon K.K."/>
        </authorList>
    </citation>
    <scope>NUCLEOTIDE SEQUENCE</scope>
    <source>
        <strain evidence="10">SCR006</strain>
    </source>
</reference>
<protein>
    <submittedName>
        <fullName evidence="10">Threonine/serine exporter family protein</fullName>
    </submittedName>
</protein>
<evidence type="ECO:0000256" key="4">
    <source>
        <dbReference type="ARBA" id="ARBA00022692"/>
    </source>
</evidence>
<feature type="transmembrane region" description="Helical" evidence="8">
    <location>
        <begin position="114"/>
        <end position="137"/>
    </location>
</feature>
<dbReference type="Pfam" id="PF12821">
    <property type="entry name" value="ThrE_2"/>
    <property type="match status" value="1"/>
</dbReference>
<sequence>MMIELLMAYLASLSFACIFNLNRRTALLAAIGGSIGWLFYSQGLALFHDMNIAYFLGAVALSYYAEIMARKTRTPVTSYITPALIPLVPGGGLYKTMLQSLAGNYNEALREGITTIMASGALAIGILMVFTLIKIYYLMKRRWTHETN</sequence>
<keyword evidence="4 8" id="KW-0812">Transmembrane</keyword>
<keyword evidence="2" id="KW-1003">Cell membrane</keyword>
<evidence type="ECO:0000256" key="3">
    <source>
        <dbReference type="ARBA" id="ARBA00022519"/>
    </source>
</evidence>
<evidence type="ECO:0000256" key="5">
    <source>
        <dbReference type="ARBA" id="ARBA00022989"/>
    </source>
</evidence>
<dbReference type="PANTHER" id="PTHR34390">
    <property type="entry name" value="UPF0442 PROTEIN YJJB-RELATED"/>
    <property type="match status" value="1"/>
</dbReference>
<accession>A0A939KI74</accession>
<dbReference type="Proteomes" id="UP000664218">
    <property type="component" value="Unassembled WGS sequence"/>
</dbReference>
<comment type="caution">
    <text evidence="10">The sequence shown here is derived from an EMBL/GenBank/DDBJ whole genome shotgun (WGS) entry which is preliminary data.</text>
</comment>
<feature type="domain" description="Threonine/Serine exporter ThrE" evidence="9">
    <location>
        <begin position="5"/>
        <end position="129"/>
    </location>
</feature>
<organism evidence="10 11">
    <name type="scientific">Proteiniclasticum aestuarii</name>
    <dbReference type="NCBI Taxonomy" id="2817862"/>
    <lineage>
        <taxon>Bacteria</taxon>
        <taxon>Bacillati</taxon>
        <taxon>Bacillota</taxon>
        <taxon>Clostridia</taxon>
        <taxon>Eubacteriales</taxon>
        <taxon>Clostridiaceae</taxon>
        <taxon>Proteiniclasticum</taxon>
    </lineage>
</organism>
<proteinExistence type="inferred from homology"/>
<dbReference type="PANTHER" id="PTHR34390:SF1">
    <property type="entry name" value="SUCCINATE TRANSPORTER SUBUNIT YJJB-RELATED"/>
    <property type="match status" value="1"/>
</dbReference>
<comment type="similarity">
    <text evidence="7">Belongs to the ThrE exporter (TC 2.A.79) family.</text>
</comment>
<keyword evidence="11" id="KW-1185">Reference proteome</keyword>
<evidence type="ECO:0000313" key="11">
    <source>
        <dbReference type="Proteomes" id="UP000664218"/>
    </source>
</evidence>
<dbReference type="EMBL" id="JAFNJU010000001">
    <property type="protein sequence ID" value="MBO1263656.1"/>
    <property type="molecule type" value="Genomic_DNA"/>
</dbReference>
<evidence type="ECO:0000256" key="8">
    <source>
        <dbReference type="SAM" id="Phobius"/>
    </source>
</evidence>
<evidence type="ECO:0000256" key="1">
    <source>
        <dbReference type="ARBA" id="ARBA00004651"/>
    </source>
</evidence>
<gene>
    <name evidence="10" type="ORF">J3A84_01195</name>
</gene>
<dbReference type="RefSeq" id="WP_207598168.1">
    <property type="nucleotide sequence ID" value="NZ_JAFNJU010000001.1"/>
</dbReference>
<evidence type="ECO:0000313" key="10">
    <source>
        <dbReference type="EMBL" id="MBO1263656.1"/>
    </source>
</evidence>
<evidence type="ECO:0000256" key="2">
    <source>
        <dbReference type="ARBA" id="ARBA00022475"/>
    </source>
</evidence>
<dbReference type="GO" id="GO:0005886">
    <property type="term" value="C:plasma membrane"/>
    <property type="evidence" value="ECO:0007669"/>
    <property type="project" value="UniProtKB-SubCell"/>
</dbReference>
<dbReference type="AlphaFoldDB" id="A0A939KI74"/>
<comment type="subcellular location">
    <subcellularLocation>
        <location evidence="1">Cell membrane</location>
        <topology evidence="1">Multi-pass membrane protein</topology>
    </subcellularLocation>
</comment>